<dbReference type="GO" id="GO:0009007">
    <property type="term" value="F:site-specific DNA-methyltransferase (adenine-specific) activity"/>
    <property type="evidence" value="ECO:0007669"/>
    <property type="project" value="UniProtKB-EC"/>
</dbReference>
<protein>
    <recommendedName>
        <fullName evidence="1">site-specific DNA-methyltransferase (adenine-specific)</fullName>
        <ecNumber evidence="1">2.1.1.72</ecNumber>
    </recommendedName>
</protein>
<evidence type="ECO:0000256" key="1">
    <source>
        <dbReference type="ARBA" id="ARBA00011900"/>
    </source>
</evidence>
<dbReference type="PANTHER" id="PTHR33841">
    <property type="entry name" value="DNA METHYLTRANSFERASE YEEA-RELATED"/>
    <property type="match status" value="1"/>
</dbReference>
<evidence type="ECO:0000256" key="4">
    <source>
        <dbReference type="ARBA" id="ARBA00047942"/>
    </source>
</evidence>
<evidence type="ECO:0000256" key="3">
    <source>
        <dbReference type="ARBA" id="ARBA00022679"/>
    </source>
</evidence>
<organism evidence="6">
    <name type="scientific">mine drainage metagenome</name>
    <dbReference type="NCBI Taxonomy" id="410659"/>
    <lineage>
        <taxon>unclassified sequences</taxon>
        <taxon>metagenomes</taxon>
        <taxon>ecological metagenomes</taxon>
    </lineage>
</organism>
<keyword evidence="3" id="KW-0808">Transferase</keyword>
<dbReference type="AlphaFoldDB" id="T0YC28"/>
<reference evidence="6" key="1">
    <citation type="submission" date="2013-08" db="EMBL/GenBank/DDBJ databases">
        <authorList>
            <person name="Mendez C."/>
            <person name="Richter M."/>
            <person name="Ferrer M."/>
            <person name="Sanchez J."/>
        </authorList>
    </citation>
    <scope>NUCLEOTIDE SEQUENCE</scope>
</reference>
<dbReference type="EC" id="2.1.1.72" evidence="1"/>
<feature type="domain" description="MmeI-like DNA-methyltransferase" evidence="5">
    <location>
        <begin position="18"/>
        <end position="101"/>
    </location>
</feature>
<evidence type="ECO:0000256" key="2">
    <source>
        <dbReference type="ARBA" id="ARBA00022603"/>
    </source>
</evidence>
<dbReference type="SUPFAM" id="SSF53335">
    <property type="entry name" value="S-adenosyl-L-methionine-dependent methyltransferases"/>
    <property type="match status" value="1"/>
</dbReference>
<comment type="caution">
    <text evidence="6">The sequence shown here is derived from an EMBL/GenBank/DDBJ whole genome shotgun (WGS) entry which is preliminary data.</text>
</comment>
<dbReference type="InterPro" id="IPR050953">
    <property type="entry name" value="N4_N6_ade-DNA_methylase"/>
</dbReference>
<name>T0YC28_9ZZZZ</name>
<accession>T0YC28</accession>
<dbReference type="EMBL" id="AUZZ01010549">
    <property type="protein sequence ID" value="EQD29342.1"/>
    <property type="molecule type" value="Genomic_DNA"/>
</dbReference>
<dbReference type="InterPro" id="IPR029063">
    <property type="entry name" value="SAM-dependent_MTases_sf"/>
</dbReference>
<comment type="catalytic activity">
    <reaction evidence="4">
        <text>a 2'-deoxyadenosine in DNA + S-adenosyl-L-methionine = an N(6)-methyl-2'-deoxyadenosine in DNA + S-adenosyl-L-homocysteine + H(+)</text>
        <dbReference type="Rhea" id="RHEA:15197"/>
        <dbReference type="Rhea" id="RHEA-COMP:12418"/>
        <dbReference type="Rhea" id="RHEA-COMP:12419"/>
        <dbReference type="ChEBI" id="CHEBI:15378"/>
        <dbReference type="ChEBI" id="CHEBI:57856"/>
        <dbReference type="ChEBI" id="CHEBI:59789"/>
        <dbReference type="ChEBI" id="CHEBI:90615"/>
        <dbReference type="ChEBI" id="CHEBI:90616"/>
        <dbReference type="EC" id="2.1.1.72"/>
    </reaction>
</comment>
<keyword evidence="2 6" id="KW-0489">Methyltransferase</keyword>
<dbReference type="Pfam" id="PF20473">
    <property type="entry name" value="MmeI_Mtase"/>
    <property type="match status" value="1"/>
</dbReference>
<feature type="non-terminal residue" evidence="6">
    <location>
        <position position="1"/>
    </location>
</feature>
<dbReference type="GO" id="GO:0032259">
    <property type="term" value="P:methylation"/>
    <property type="evidence" value="ECO:0007669"/>
    <property type="project" value="UniProtKB-KW"/>
</dbReference>
<dbReference type="InterPro" id="IPR046816">
    <property type="entry name" value="MmeI_Mtase"/>
</dbReference>
<proteinExistence type="predicted"/>
<reference evidence="6" key="2">
    <citation type="journal article" date="2014" name="ISME J.">
        <title>Microbial stratification in low pH oxic and suboxic macroscopic growths along an acid mine drainage.</title>
        <authorList>
            <person name="Mendez-Garcia C."/>
            <person name="Mesa V."/>
            <person name="Sprenger R.R."/>
            <person name="Richter M."/>
            <person name="Diez M.S."/>
            <person name="Solano J."/>
            <person name="Bargiela R."/>
            <person name="Golyshina O.V."/>
            <person name="Manteca A."/>
            <person name="Ramos J.L."/>
            <person name="Gallego J.R."/>
            <person name="Llorente I."/>
            <person name="Martins Dos Santos V.A."/>
            <person name="Jensen O.N."/>
            <person name="Pelaez A.I."/>
            <person name="Sanchez J."/>
            <person name="Ferrer M."/>
        </authorList>
    </citation>
    <scope>NUCLEOTIDE SEQUENCE</scope>
</reference>
<evidence type="ECO:0000313" key="6">
    <source>
        <dbReference type="EMBL" id="EQD29342.1"/>
    </source>
</evidence>
<sequence>KELRDGIQNYLEVLRKTKKIDEIRELKDKLMKVRVVDPAVGSGGFLVIMMQEIVSTIIEVDAIAGWKSDPYEYKKEVHRNLFGFDIEPEAVEIARLRLWLSMIIDQTVPVPLPNLDFKIVDIPDSLQLQSFQKTLTPEIEEERDLLGKLIEQYSNEHDHENKVTLKRESDFITMI</sequence>
<dbReference type="PANTHER" id="PTHR33841:SF1">
    <property type="entry name" value="DNA METHYLTRANSFERASE A"/>
    <property type="match status" value="1"/>
</dbReference>
<gene>
    <name evidence="6" type="ORF">B2A_14529</name>
</gene>
<evidence type="ECO:0000259" key="5">
    <source>
        <dbReference type="Pfam" id="PF20473"/>
    </source>
</evidence>
<dbReference type="Gene3D" id="3.40.50.150">
    <property type="entry name" value="Vaccinia Virus protein VP39"/>
    <property type="match status" value="1"/>
</dbReference>